<evidence type="ECO:0000313" key="5">
    <source>
        <dbReference type="EMBL" id="MBC5724835.1"/>
    </source>
</evidence>
<dbReference type="PANTHER" id="PTHR38445:SF9">
    <property type="entry name" value="HTH-TYPE TRANSCRIPTIONAL REPRESSOR YTRA"/>
    <property type="match status" value="1"/>
</dbReference>
<comment type="caution">
    <text evidence="5">The sequence shown here is derived from an EMBL/GenBank/DDBJ whole genome shotgun (WGS) entry which is preliminary data.</text>
</comment>
<reference evidence="5" key="1">
    <citation type="submission" date="2020-08" db="EMBL/GenBank/DDBJ databases">
        <title>Genome public.</title>
        <authorList>
            <person name="Liu C."/>
            <person name="Sun Q."/>
        </authorList>
    </citation>
    <scope>NUCLEOTIDE SEQUENCE</scope>
    <source>
        <strain evidence="5">NSJ-28</strain>
    </source>
</reference>
<dbReference type="PANTHER" id="PTHR38445">
    <property type="entry name" value="HTH-TYPE TRANSCRIPTIONAL REPRESSOR YTRA"/>
    <property type="match status" value="1"/>
</dbReference>
<dbReference type="EMBL" id="JACOPL010000004">
    <property type="protein sequence ID" value="MBC5724835.1"/>
    <property type="molecule type" value="Genomic_DNA"/>
</dbReference>
<evidence type="ECO:0000313" key="6">
    <source>
        <dbReference type="Proteomes" id="UP000606499"/>
    </source>
</evidence>
<dbReference type="PROSITE" id="PS50949">
    <property type="entry name" value="HTH_GNTR"/>
    <property type="match status" value="1"/>
</dbReference>
<dbReference type="SMART" id="SM00345">
    <property type="entry name" value="HTH_GNTR"/>
    <property type="match status" value="1"/>
</dbReference>
<dbReference type="RefSeq" id="WP_054326268.1">
    <property type="nucleotide sequence ID" value="NZ_JACOPL010000004.1"/>
</dbReference>
<sequence>MIKIDYRDPRPIYEQVVDGIEELALRGALPADTQIPSVRQLAMELSINPNTIQRAYGELERRGVIYAAKGRGNFISDNMTVLRERRLEEIGAQIGALAAQARTLGADEDRLRGWLQKKGVDGA</sequence>
<feature type="domain" description="HTH gntR-type" evidence="4">
    <location>
        <begin position="10"/>
        <end position="78"/>
    </location>
</feature>
<keyword evidence="1" id="KW-0805">Transcription regulation</keyword>
<protein>
    <submittedName>
        <fullName evidence="5">GntR family transcriptional regulator</fullName>
    </submittedName>
</protein>
<dbReference type="SUPFAM" id="SSF46785">
    <property type="entry name" value="Winged helix' DNA-binding domain"/>
    <property type="match status" value="1"/>
</dbReference>
<evidence type="ECO:0000256" key="2">
    <source>
        <dbReference type="ARBA" id="ARBA00023125"/>
    </source>
</evidence>
<evidence type="ECO:0000256" key="1">
    <source>
        <dbReference type="ARBA" id="ARBA00023015"/>
    </source>
</evidence>
<dbReference type="Gene3D" id="1.10.10.10">
    <property type="entry name" value="Winged helix-like DNA-binding domain superfamily/Winged helix DNA-binding domain"/>
    <property type="match status" value="1"/>
</dbReference>
<dbReference type="InterPro" id="IPR000524">
    <property type="entry name" value="Tscrpt_reg_HTH_GntR"/>
</dbReference>
<keyword evidence="6" id="KW-1185">Reference proteome</keyword>
<dbReference type="GO" id="GO:0003677">
    <property type="term" value="F:DNA binding"/>
    <property type="evidence" value="ECO:0007669"/>
    <property type="project" value="UniProtKB-KW"/>
</dbReference>
<organism evidence="5 6">
    <name type="scientific">Agathobaculum faecis</name>
    <dbReference type="NCBI Taxonomy" id="2763013"/>
    <lineage>
        <taxon>Bacteria</taxon>
        <taxon>Bacillati</taxon>
        <taxon>Bacillota</taxon>
        <taxon>Clostridia</taxon>
        <taxon>Eubacteriales</taxon>
        <taxon>Butyricicoccaceae</taxon>
        <taxon>Agathobaculum</taxon>
    </lineage>
</organism>
<proteinExistence type="predicted"/>
<evidence type="ECO:0000259" key="4">
    <source>
        <dbReference type="PROSITE" id="PS50949"/>
    </source>
</evidence>
<keyword evidence="3" id="KW-0804">Transcription</keyword>
<dbReference type="CDD" id="cd07377">
    <property type="entry name" value="WHTH_GntR"/>
    <property type="match status" value="1"/>
</dbReference>
<dbReference type="GO" id="GO:0003700">
    <property type="term" value="F:DNA-binding transcription factor activity"/>
    <property type="evidence" value="ECO:0007669"/>
    <property type="project" value="InterPro"/>
</dbReference>
<dbReference type="Pfam" id="PF00392">
    <property type="entry name" value="GntR"/>
    <property type="match status" value="1"/>
</dbReference>
<accession>A0A923LT60</accession>
<dbReference type="Proteomes" id="UP000606499">
    <property type="component" value="Unassembled WGS sequence"/>
</dbReference>
<dbReference type="AlphaFoldDB" id="A0A923LT60"/>
<name>A0A923LT60_9FIRM</name>
<evidence type="ECO:0000256" key="3">
    <source>
        <dbReference type="ARBA" id="ARBA00023163"/>
    </source>
</evidence>
<dbReference type="InterPro" id="IPR036390">
    <property type="entry name" value="WH_DNA-bd_sf"/>
</dbReference>
<keyword evidence="2" id="KW-0238">DNA-binding</keyword>
<gene>
    <name evidence="5" type="ORF">H8S45_05110</name>
</gene>
<dbReference type="InterPro" id="IPR036388">
    <property type="entry name" value="WH-like_DNA-bd_sf"/>
</dbReference>